<proteinExistence type="predicted"/>
<evidence type="ECO:0000313" key="4">
    <source>
        <dbReference type="Proteomes" id="UP000199385"/>
    </source>
</evidence>
<accession>A0A1A9A954</accession>
<dbReference type="SUPFAM" id="SSF50494">
    <property type="entry name" value="Trypsin-like serine proteases"/>
    <property type="match status" value="1"/>
</dbReference>
<keyword evidence="4" id="KW-1185">Reference proteome</keyword>
<dbReference type="RefSeq" id="WP_157740407.1">
    <property type="nucleotide sequence ID" value="NZ_LT594323.1"/>
</dbReference>
<dbReference type="InterPro" id="IPR009003">
    <property type="entry name" value="Peptidase_S1_PA"/>
</dbReference>
<feature type="transmembrane region" description="Helical" evidence="2">
    <location>
        <begin position="603"/>
        <end position="627"/>
    </location>
</feature>
<evidence type="ECO:0000256" key="2">
    <source>
        <dbReference type="SAM" id="Phobius"/>
    </source>
</evidence>
<sequence length="637" mass="65144">MQPVGPYRFTEALGVCQVGTAWWAIDGQDRLVTVAVLEGAAASDLPWRQAFANAANAMALTPGGQRYVNADLDAAKPWAAYPAEEGMGAQRLFQTLGMDLHPAEAEAEILVPETGTVAEPPEPVSGVPTSGTTPTSAVPLPWAMHAQAAPPQGQVSSAASGTTAPAPQPVATPTTYGPATTGTPPPDPFSSPVRRIRPSEPSAPRTGLWAALSALLLVAVLAGGAGFWAISAGKPDRPRPAPTGAGPAGPDGTALAPGLMPWAQAAPRSQEERALATVGPSMVFMEAVITGYVRSKQGNALLHPEPVTLSRRCSGVVVNHDGQVLTSTHCVRPTPETLVATALIAVANELVGKGRLKASEVSAFTRARAATAVVTGPQPGTEPEAKLYGQLNTAKGYLTDSPAIPGTVVRSLGVAEGDVTLVKLDQSGLPAAELNPSATITPGTSLLALGYGTTDTNYRTAAYTVLSKPVSVTEVDNQLSVYRISQDVGSYSRGGVAVDLQGRVVGMLDSDPAQPGKGNSLVMPVSTMTGLLDAAGSANALGESDKLYRSGLAAYFAGDHSTAVSRLNQVVQGSPANVLARAYLDAAVFSGGKAESSSSLPGWALALVIAAGVVLVAALALIVVLLVRSRRVGTPRE</sequence>
<feature type="transmembrane region" description="Helical" evidence="2">
    <location>
        <begin position="207"/>
        <end position="230"/>
    </location>
</feature>
<keyword evidence="2" id="KW-1133">Transmembrane helix</keyword>
<feature type="region of interest" description="Disordered" evidence="1">
    <location>
        <begin position="147"/>
        <end position="201"/>
    </location>
</feature>
<organism evidence="3 4">
    <name type="scientific">Micromonospora auratinigra</name>
    <dbReference type="NCBI Taxonomy" id="261654"/>
    <lineage>
        <taxon>Bacteria</taxon>
        <taxon>Bacillati</taxon>
        <taxon>Actinomycetota</taxon>
        <taxon>Actinomycetes</taxon>
        <taxon>Micromonosporales</taxon>
        <taxon>Micromonosporaceae</taxon>
        <taxon>Micromonospora</taxon>
    </lineage>
</organism>
<dbReference type="Pfam" id="PF13365">
    <property type="entry name" value="Trypsin_2"/>
    <property type="match status" value="1"/>
</dbReference>
<reference evidence="4" key="1">
    <citation type="submission" date="2016-06" db="EMBL/GenBank/DDBJ databases">
        <authorList>
            <person name="Varghese N."/>
            <person name="Submissions Spin"/>
        </authorList>
    </citation>
    <scope>NUCLEOTIDE SEQUENCE [LARGE SCALE GENOMIC DNA]</scope>
    <source>
        <strain evidence="4">DSM 44815</strain>
    </source>
</reference>
<dbReference type="OrthoDB" id="3406034at2"/>
<feature type="compositionally biased region" description="Low complexity" evidence="1">
    <location>
        <begin position="156"/>
        <end position="182"/>
    </location>
</feature>
<name>A0A1A9A954_9ACTN</name>
<evidence type="ECO:0000256" key="1">
    <source>
        <dbReference type="SAM" id="MobiDB-lite"/>
    </source>
</evidence>
<dbReference type="EMBL" id="LT594323">
    <property type="protein sequence ID" value="SBT52702.1"/>
    <property type="molecule type" value="Genomic_DNA"/>
</dbReference>
<dbReference type="Gene3D" id="2.40.10.120">
    <property type="match status" value="1"/>
</dbReference>
<keyword evidence="2" id="KW-0472">Membrane</keyword>
<feature type="compositionally biased region" description="Low complexity" evidence="1">
    <location>
        <begin position="124"/>
        <end position="135"/>
    </location>
</feature>
<protein>
    <submittedName>
        <fullName evidence="3">Trypsin-like peptidase domain-containing protein</fullName>
    </submittedName>
</protein>
<dbReference type="STRING" id="261654.GA0070611_5747"/>
<dbReference type="Proteomes" id="UP000199385">
    <property type="component" value="Chromosome I"/>
</dbReference>
<feature type="region of interest" description="Disordered" evidence="1">
    <location>
        <begin position="116"/>
        <end position="135"/>
    </location>
</feature>
<gene>
    <name evidence="3" type="ORF">GA0070611_5747</name>
</gene>
<dbReference type="PATRIC" id="fig|261654.4.peg.5820"/>
<keyword evidence="2" id="KW-0812">Transmembrane</keyword>
<evidence type="ECO:0000313" key="3">
    <source>
        <dbReference type="EMBL" id="SBT52702.1"/>
    </source>
</evidence>
<dbReference type="AlphaFoldDB" id="A0A1A9A954"/>